<feature type="compositionally biased region" description="Polar residues" evidence="10">
    <location>
        <begin position="1"/>
        <end position="21"/>
    </location>
</feature>
<dbReference type="PROSITE" id="PS50929">
    <property type="entry name" value="ABC_TM1F"/>
    <property type="match status" value="2"/>
</dbReference>
<keyword evidence="5" id="KW-0677">Repeat</keyword>
<dbReference type="GO" id="GO:0005774">
    <property type="term" value="C:vacuolar membrane"/>
    <property type="evidence" value="ECO:0007669"/>
    <property type="project" value="UniProtKB-SubCell"/>
</dbReference>
<dbReference type="PROSITE" id="PS00211">
    <property type="entry name" value="ABC_TRANSPORTER_1"/>
    <property type="match status" value="1"/>
</dbReference>
<dbReference type="PANTHER" id="PTHR24223">
    <property type="entry name" value="ATP-BINDING CASSETTE SUB-FAMILY C"/>
    <property type="match status" value="1"/>
</dbReference>
<comment type="similarity">
    <text evidence="2">Belongs to the ABC transporter superfamily. ABCC family. Conjugate transporter (TC 3.A.1.208) subfamily.</text>
</comment>
<feature type="transmembrane region" description="Helical" evidence="11">
    <location>
        <begin position="751"/>
        <end position="772"/>
    </location>
</feature>
<organism evidence="14 15">
    <name type="scientific">Aphanomyces astaci</name>
    <name type="common">Crayfish plague agent</name>
    <dbReference type="NCBI Taxonomy" id="112090"/>
    <lineage>
        <taxon>Eukaryota</taxon>
        <taxon>Sar</taxon>
        <taxon>Stramenopiles</taxon>
        <taxon>Oomycota</taxon>
        <taxon>Saprolegniomycetes</taxon>
        <taxon>Saprolegniales</taxon>
        <taxon>Verrucalvaceae</taxon>
        <taxon>Aphanomyces</taxon>
    </lineage>
</organism>
<evidence type="ECO:0000256" key="1">
    <source>
        <dbReference type="ARBA" id="ARBA00004128"/>
    </source>
</evidence>
<feature type="transmembrane region" description="Helical" evidence="11">
    <location>
        <begin position="792"/>
        <end position="814"/>
    </location>
</feature>
<dbReference type="VEuPathDB" id="FungiDB:H257_07262"/>
<dbReference type="FunFam" id="1.20.1560.10:FF:000003">
    <property type="entry name" value="ABC transporter C family member 10"/>
    <property type="match status" value="1"/>
</dbReference>
<evidence type="ECO:0000259" key="12">
    <source>
        <dbReference type="PROSITE" id="PS50893"/>
    </source>
</evidence>
<feature type="domain" description="ABC transporter" evidence="12">
    <location>
        <begin position="1073"/>
        <end position="1307"/>
    </location>
</feature>
<dbReference type="SUPFAM" id="SSF52540">
    <property type="entry name" value="P-loop containing nucleoside triphosphate hydrolases"/>
    <property type="match status" value="2"/>
</dbReference>
<dbReference type="GO" id="GO:0016887">
    <property type="term" value="F:ATP hydrolysis activity"/>
    <property type="evidence" value="ECO:0007669"/>
    <property type="project" value="InterPro"/>
</dbReference>
<protein>
    <recommendedName>
        <fullName evidence="16">Multidrug resistance-associated protein 1</fullName>
    </recommendedName>
</protein>
<feature type="transmembrane region" description="Helical" evidence="11">
    <location>
        <begin position="865"/>
        <end position="891"/>
    </location>
</feature>
<reference evidence="14 15" key="1">
    <citation type="submission" date="2018-08" db="EMBL/GenBank/DDBJ databases">
        <title>Aphanomyces genome sequencing and annotation.</title>
        <authorList>
            <person name="Minardi D."/>
            <person name="Oidtmann B."/>
            <person name="Van Der Giezen M."/>
            <person name="Studholme D.J."/>
        </authorList>
    </citation>
    <scope>NUCLEOTIDE SEQUENCE [LARGE SCALE GENOMIC DNA]</scope>
    <source>
        <strain evidence="14 15">Da</strain>
    </source>
</reference>
<dbReference type="InterPro" id="IPR050173">
    <property type="entry name" value="ABC_transporter_C-like"/>
</dbReference>
<evidence type="ECO:0000256" key="6">
    <source>
        <dbReference type="ARBA" id="ARBA00022741"/>
    </source>
</evidence>
<evidence type="ECO:0000256" key="4">
    <source>
        <dbReference type="ARBA" id="ARBA00022692"/>
    </source>
</evidence>
<comment type="caution">
    <text evidence="14">The sequence shown here is derived from an EMBL/GenBank/DDBJ whole genome shotgun (WGS) entry which is preliminary data.</text>
</comment>
<feature type="transmembrane region" description="Helical" evidence="11">
    <location>
        <begin position="323"/>
        <end position="352"/>
    </location>
</feature>
<dbReference type="SUPFAM" id="SSF90123">
    <property type="entry name" value="ABC transporter transmembrane region"/>
    <property type="match status" value="2"/>
</dbReference>
<evidence type="ECO:0000256" key="8">
    <source>
        <dbReference type="ARBA" id="ARBA00022989"/>
    </source>
</evidence>
<dbReference type="InterPro" id="IPR044746">
    <property type="entry name" value="ABCC_6TM_D1"/>
</dbReference>
<dbReference type="PANTHER" id="PTHR24223:SF443">
    <property type="entry name" value="MULTIDRUG-RESISTANCE LIKE PROTEIN 1, ISOFORM I"/>
    <property type="match status" value="1"/>
</dbReference>
<sequence>MVTSKQRPASQATASYQSLPTTDHKPLHTSSAVHPYDQASFVSKLLYNWATPLLQLGNQRQLNPVDLWPLQPANQCHVVSASFEPLFRRHRSLVRTIFASYGGRFVGIGLLQILSVGCTLYGPVVLKHILSALEDDTSFDMHAVLQYIATLFAANVAQAFISAHSTFQNQLVTVKLTSALQHLLFHKSLALDAKCRREKTAGEIANMFSADIQWILNFSIFATQLWLIPVQVAVTLFMLFDVIGWATFVGAGVIVVVLVINNFVVVAQRRNYVALRGYQDARMKSVNEVFGAMQIIKLNAWEEKFHDKIKTERAVELKTLWQIFSLSSCITALLYGAPVVVTIASFSTYTLVMGETLNATKMFTALTLFNLLKIPLMTLPNIIASMMQAMVALRRIMEFLNMDEKKTHIVLTPSSAPLEMVEVYANGNVDICVDNCSFGWDAGKPLFKDVNLTVKRGEFVVVHGSVGEGKSSLCAALLGEMDKVGDGTVFVGGQIAYFSQQAWIQNMTIRENILFGKPYDRVKYTNVLEACALSKDLALFSAGDRTEIGQKGVNLSGGQKARISLARACYSDADIFILDSPLSAVDAIVQNEIFTKCFLGLLRHKTVILVTHSPEIIASKCIDRIVEIKSGRLIQTTVVDSDKADQPILVSPLSGRRGYRDDDSSSPLSLDQPSHPKQWDLLLTPSVATPFPQQFEGMPFTPYPSDVGSSGPSYEEQSTGKLVQEEGRSQGRVSSKVFDSYLQAIGGWKMLFVWVSFLGVWQVLSVSSDFWLSSWSASTKIVTPDEFLDQAGYYLCVYAALSFGGIIMTVLRTLSIYSSGLRASRLLFANMTAALMRAPMTFFDTNPLGRILNRYSNDINTVDTAIPFSISGFLAMIFNAIFALATTLFVVKSFGLLILPLLYVYKVIGSFYVQPAREMERVNKTTKSPLLNLISESIEGTLVIRAFGPKQVRRFQRMHFRNVDTNNEASFAAQVITQWFSLRIQLLSACLLLVVSVSLVLMRYYVSPGLIGLVLNYCFTILPMFEWIVSTWSQLETAMVGPERVSEYCNIEPEAPRVISGAVAKDWPTTGEVEFAHMSFRYKENDPMVLKDVSVHIQSGEKVGIVGRTGAGKSSLTMALFRINELAGGSIKIDGVDISHVGVKTLRSSIAIIPQAPVLFKGTLRNYLDPFGEFADADLWGCLHKVRLADRISAVDGKLDSPVEENGENFSVGERQMLCMARALLRQARIVVMDEATAAIDHETDQNLQRVIRTEFATSTVLTIAHRLDTVLDADRILVFDQGRLAQCDTPAALIGASAGIFYELCKEGGYLDKVLGQD</sequence>
<feature type="domain" description="ABC transmembrane type-1" evidence="13">
    <location>
        <begin position="757"/>
        <end position="1037"/>
    </location>
</feature>
<dbReference type="InterPro" id="IPR036640">
    <property type="entry name" value="ABC1_TM_sf"/>
</dbReference>
<keyword evidence="4 11" id="KW-0812">Transmembrane</keyword>
<dbReference type="PROSITE" id="PS50893">
    <property type="entry name" value="ABC_TRANSPORTER_2"/>
    <property type="match status" value="2"/>
</dbReference>
<keyword evidence="3" id="KW-0813">Transport</keyword>
<comment type="subcellular location">
    <subcellularLocation>
        <location evidence="1">Vacuole membrane</location>
        <topology evidence="1">Multi-pass membrane protein</topology>
    </subcellularLocation>
</comment>
<evidence type="ECO:0000256" key="3">
    <source>
        <dbReference type="ARBA" id="ARBA00022448"/>
    </source>
</evidence>
<dbReference type="CDD" id="cd03244">
    <property type="entry name" value="ABCC_MRP_domain2"/>
    <property type="match status" value="1"/>
</dbReference>
<dbReference type="Pfam" id="PF00005">
    <property type="entry name" value="ABC_tran"/>
    <property type="match status" value="2"/>
</dbReference>
<evidence type="ECO:0000256" key="9">
    <source>
        <dbReference type="ARBA" id="ARBA00023136"/>
    </source>
</evidence>
<proteinExistence type="inferred from homology"/>
<dbReference type="GO" id="GO:0140359">
    <property type="term" value="F:ABC-type transporter activity"/>
    <property type="evidence" value="ECO:0007669"/>
    <property type="project" value="InterPro"/>
</dbReference>
<dbReference type="EMBL" id="QUTH01003715">
    <property type="protein sequence ID" value="RHZ17703.1"/>
    <property type="molecule type" value="Genomic_DNA"/>
</dbReference>
<dbReference type="CDD" id="cd18580">
    <property type="entry name" value="ABC_6TM_ABCC_D2"/>
    <property type="match status" value="1"/>
</dbReference>
<evidence type="ECO:0008006" key="16">
    <source>
        <dbReference type="Google" id="ProtNLM"/>
    </source>
</evidence>
<dbReference type="FunFam" id="1.20.1560.10:FF:000063">
    <property type="entry name" value="Multidrug resistance protein ABC transporter"/>
    <property type="match status" value="1"/>
</dbReference>
<evidence type="ECO:0000256" key="7">
    <source>
        <dbReference type="ARBA" id="ARBA00022840"/>
    </source>
</evidence>
<dbReference type="InterPro" id="IPR011527">
    <property type="entry name" value="ABC1_TM_dom"/>
</dbReference>
<evidence type="ECO:0000256" key="11">
    <source>
        <dbReference type="SAM" id="Phobius"/>
    </source>
</evidence>
<dbReference type="InterPro" id="IPR044726">
    <property type="entry name" value="ABCC_6TM_D2"/>
</dbReference>
<feature type="transmembrane region" description="Helical" evidence="11">
    <location>
        <begin position="214"/>
        <end position="239"/>
    </location>
</feature>
<dbReference type="Gene3D" id="3.40.50.300">
    <property type="entry name" value="P-loop containing nucleotide triphosphate hydrolases"/>
    <property type="match status" value="2"/>
</dbReference>
<keyword evidence="9 11" id="KW-0472">Membrane</keyword>
<keyword evidence="8 11" id="KW-1133">Transmembrane helix</keyword>
<evidence type="ECO:0000313" key="14">
    <source>
        <dbReference type="EMBL" id="RHZ17703.1"/>
    </source>
</evidence>
<dbReference type="InterPro" id="IPR027417">
    <property type="entry name" value="P-loop_NTPase"/>
</dbReference>
<accession>A0A418ERD9</accession>
<evidence type="ECO:0000256" key="2">
    <source>
        <dbReference type="ARBA" id="ARBA00009726"/>
    </source>
</evidence>
<keyword evidence="7" id="KW-0067">ATP-binding</keyword>
<feature type="domain" description="ABC transporter" evidence="12">
    <location>
        <begin position="431"/>
        <end position="655"/>
    </location>
</feature>
<dbReference type="Pfam" id="PF00664">
    <property type="entry name" value="ABC_membrane"/>
    <property type="match status" value="2"/>
</dbReference>
<dbReference type="InterPro" id="IPR003593">
    <property type="entry name" value="AAA+_ATPase"/>
</dbReference>
<feature type="region of interest" description="Disordered" evidence="10">
    <location>
        <begin position="649"/>
        <end position="674"/>
    </location>
</feature>
<dbReference type="Gene3D" id="1.20.1560.10">
    <property type="entry name" value="ABC transporter type 1, transmembrane domain"/>
    <property type="match status" value="2"/>
</dbReference>
<dbReference type="FunFam" id="3.40.50.300:FF:000610">
    <property type="entry name" value="Multidrug resistance-associated ABC transporter"/>
    <property type="match status" value="1"/>
</dbReference>
<feature type="transmembrane region" description="Helical" evidence="11">
    <location>
        <begin position="986"/>
        <end position="1004"/>
    </location>
</feature>
<feature type="region of interest" description="Disordered" evidence="10">
    <location>
        <begin position="1"/>
        <end position="29"/>
    </location>
</feature>
<dbReference type="GO" id="GO:0005524">
    <property type="term" value="F:ATP binding"/>
    <property type="evidence" value="ECO:0007669"/>
    <property type="project" value="UniProtKB-KW"/>
</dbReference>
<feature type="transmembrane region" description="Helical" evidence="11">
    <location>
        <begin position="98"/>
        <end position="124"/>
    </location>
</feature>
<dbReference type="InterPro" id="IPR003439">
    <property type="entry name" value="ABC_transporter-like_ATP-bd"/>
</dbReference>
<dbReference type="SMART" id="SM00382">
    <property type="entry name" value="AAA"/>
    <property type="match status" value="2"/>
</dbReference>
<gene>
    <name evidence="14" type="ORF">DYB37_008477</name>
</gene>
<dbReference type="InterPro" id="IPR017871">
    <property type="entry name" value="ABC_transporter-like_CS"/>
</dbReference>
<evidence type="ECO:0000313" key="15">
    <source>
        <dbReference type="Proteomes" id="UP000285430"/>
    </source>
</evidence>
<keyword evidence="6" id="KW-0547">Nucleotide-binding</keyword>
<evidence type="ECO:0000256" key="10">
    <source>
        <dbReference type="SAM" id="MobiDB-lite"/>
    </source>
</evidence>
<dbReference type="CDD" id="cd03250">
    <property type="entry name" value="ABCC_MRP_domain1"/>
    <property type="match status" value="1"/>
</dbReference>
<feature type="domain" description="ABC transmembrane type-1" evidence="13">
    <location>
        <begin position="106"/>
        <end position="388"/>
    </location>
</feature>
<dbReference type="CDD" id="cd18579">
    <property type="entry name" value="ABC_6TM_ABCC_D1"/>
    <property type="match status" value="1"/>
</dbReference>
<name>A0A418ERD9_APHAT</name>
<evidence type="ECO:0000259" key="13">
    <source>
        <dbReference type="PROSITE" id="PS50929"/>
    </source>
</evidence>
<feature type="transmembrane region" description="Helical" evidence="11">
    <location>
        <begin position="372"/>
        <end position="393"/>
    </location>
</feature>
<feature type="transmembrane region" description="Helical" evidence="11">
    <location>
        <begin position="245"/>
        <end position="267"/>
    </location>
</feature>
<dbReference type="FunFam" id="3.40.50.300:FF:000997">
    <property type="entry name" value="Multidrug resistance-associated protein 1"/>
    <property type="match status" value="1"/>
</dbReference>
<feature type="transmembrane region" description="Helical" evidence="11">
    <location>
        <begin position="144"/>
        <end position="161"/>
    </location>
</feature>
<evidence type="ECO:0000256" key="5">
    <source>
        <dbReference type="ARBA" id="ARBA00022737"/>
    </source>
</evidence>
<dbReference type="Proteomes" id="UP000285430">
    <property type="component" value="Unassembled WGS sequence"/>
</dbReference>